<dbReference type="EMBL" id="ALXG01000017">
    <property type="protein sequence ID" value="ETO40626.1"/>
    <property type="molecule type" value="Genomic_DNA"/>
</dbReference>
<dbReference type="Proteomes" id="UP000019474">
    <property type="component" value="Unassembled WGS sequence"/>
</dbReference>
<proteinExistence type="predicted"/>
<dbReference type="OrthoDB" id="2084703at2"/>
<dbReference type="PATRIC" id="fig|1221538.3.peg.429"/>
<keyword evidence="2" id="KW-1185">Reference proteome</keyword>
<evidence type="ECO:0000313" key="2">
    <source>
        <dbReference type="Proteomes" id="UP000019474"/>
    </source>
</evidence>
<comment type="caution">
    <text evidence="1">The sequence shown here is derived from an EMBL/GenBank/DDBJ whole genome shotgun (WGS) entry which is preliminary data.</text>
</comment>
<protein>
    <submittedName>
        <fullName evidence="1">RepA protein</fullName>
    </submittedName>
</protein>
<evidence type="ECO:0000313" key="1">
    <source>
        <dbReference type="EMBL" id="ETO40626.1"/>
    </source>
</evidence>
<name>W9EH85_9LACO</name>
<reference evidence="1 2" key="1">
    <citation type="submission" date="2012-08" db="EMBL/GenBank/DDBJ databases">
        <title>Genome sequencing of Lactobacillus florum 8D.</title>
        <authorList>
            <person name="Kim E.B."/>
            <person name="Marco M.L."/>
        </authorList>
    </citation>
    <scope>NUCLEOTIDE SEQUENCE [LARGE SCALE GENOMIC DNA]</scope>
    <source>
        <strain evidence="1 2">8D</strain>
    </source>
</reference>
<organism evidence="1 2">
    <name type="scientific">Fructilactobacillus florum 8D</name>
    <dbReference type="NCBI Taxonomy" id="1221538"/>
    <lineage>
        <taxon>Bacteria</taxon>
        <taxon>Bacillati</taxon>
        <taxon>Bacillota</taxon>
        <taxon>Bacilli</taxon>
        <taxon>Lactobacillales</taxon>
        <taxon>Lactobacillaceae</taxon>
        <taxon>Fructilactobacillus</taxon>
    </lineage>
</organism>
<accession>W9EH85</accession>
<dbReference type="AlphaFoldDB" id="W9EH85"/>
<sequence length="90" mass="10537">MGKTSYRLLFTWKHGRKDLNNFSKGKFQDECQKLFNIKHNDELLDKEIDVHLTQLNTLLITENGMNMIKIKDQAKQKALAELQKGFGNRD</sequence>
<gene>
    <name evidence="1" type="ORF">B808_425</name>
</gene>